<evidence type="ECO:0000313" key="3">
    <source>
        <dbReference type="Proteomes" id="UP001560267"/>
    </source>
</evidence>
<dbReference type="NCBIfam" id="TIGR01826">
    <property type="entry name" value="CofD_related"/>
    <property type="match status" value="1"/>
</dbReference>
<gene>
    <name evidence="2" type="primary">yvcK</name>
    <name evidence="2" type="ORF">AB6A68_00770</name>
</gene>
<proteinExistence type="predicted"/>
<organism evidence="2 3">
    <name type="scientific">Ferrimicrobium acidiphilum</name>
    <dbReference type="NCBI Taxonomy" id="121039"/>
    <lineage>
        <taxon>Bacteria</taxon>
        <taxon>Bacillati</taxon>
        <taxon>Actinomycetota</taxon>
        <taxon>Acidimicrobiia</taxon>
        <taxon>Acidimicrobiales</taxon>
        <taxon>Acidimicrobiaceae</taxon>
        <taxon>Ferrimicrobium</taxon>
    </lineage>
</organism>
<sequence length="297" mass="30585">MRAVALGGGHGLAASLKAAHAVADEVTAIVGVADNGGSSGRLREFWRGCPALGDARLTVSNLLGQDSPLAQLLEYRFRTGELAGHALGNLILFGLLEKTGALDAALRELGVLSNLSTTVLPVSNAPLELRGVDTSGQPLVGQLAVHWSPAVAKVWVVPEAAPLAEVVDALLHADLIILGPGSLYTSVLATALAPGVADGISSSKGMVVFVANLAPQEAETRGYDQRRTLEALLAHNVVPDVVLVHRDAVGAAWHGQPFSGGPRHLELKLSEDGLVHSPVLLADALARALGGDGESAR</sequence>
<name>A0ABV3XYJ5_9ACTN</name>
<dbReference type="Gene3D" id="3.40.50.10680">
    <property type="entry name" value="CofD-like domains"/>
    <property type="match status" value="1"/>
</dbReference>
<dbReference type="Pfam" id="PF01933">
    <property type="entry name" value="CofD"/>
    <property type="match status" value="1"/>
</dbReference>
<dbReference type="Proteomes" id="UP001560267">
    <property type="component" value="Unassembled WGS sequence"/>
</dbReference>
<evidence type="ECO:0000313" key="2">
    <source>
        <dbReference type="EMBL" id="MEX6428377.1"/>
    </source>
</evidence>
<evidence type="ECO:0000256" key="1">
    <source>
        <dbReference type="ARBA" id="ARBA00022490"/>
    </source>
</evidence>
<dbReference type="RefSeq" id="WP_298386138.1">
    <property type="nucleotide sequence ID" value="NZ_JBFSHR010000002.1"/>
</dbReference>
<accession>A0ABV3XYJ5</accession>
<keyword evidence="1" id="KW-0963">Cytoplasm</keyword>
<reference evidence="2 3" key="1">
    <citation type="submission" date="2024-07" db="EMBL/GenBank/DDBJ databases">
        <title>Draft Genome Sequence of Ferrimicrobium acidiphilum Strain YE2023, Isolated from a Pulp of Bioleach Reactor.</title>
        <authorList>
            <person name="Elkina Y.A."/>
            <person name="Bulaeva A.G."/>
            <person name="Beletsky A.V."/>
            <person name="Mardanov A.V."/>
        </authorList>
    </citation>
    <scope>NUCLEOTIDE SEQUENCE [LARGE SCALE GENOMIC DNA]</scope>
    <source>
        <strain evidence="2 3">YE2023</strain>
    </source>
</reference>
<dbReference type="PANTHER" id="PTHR30135:SF3">
    <property type="entry name" value="GLUCONEOGENESIS FACTOR-RELATED"/>
    <property type="match status" value="1"/>
</dbReference>
<dbReference type="PANTHER" id="PTHR30135">
    <property type="entry name" value="UNCHARACTERIZED PROTEIN YVCK-RELATED"/>
    <property type="match status" value="1"/>
</dbReference>
<comment type="caution">
    <text evidence="2">The sequence shown here is derived from an EMBL/GenBank/DDBJ whole genome shotgun (WGS) entry which is preliminary data.</text>
</comment>
<dbReference type="SUPFAM" id="SSF142338">
    <property type="entry name" value="CofD-like"/>
    <property type="match status" value="1"/>
</dbReference>
<dbReference type="InterPro" id="IPR038136">
    <property type="entry name" value="CofD-like_dom_sf"/>
</dbReference>
<dbReference type="EMBL" id="JBFSHR010000002">
    <property type="protein sequence ID" value="MEX6428377.1"/>
    <property type="molecule type" value="Genomic_DNA"/>
</dbReference>
<dbReference type="InterPro" id="IPR010119">
    <property type="entry name" value="Gluconeogen_factor"/>
</dbReference>
<protein>
    <submittedName>
        <fullName evidence="2">Uridine diphosphate-N-acetylglucosamine-binding protein YvcK</fullName>
    </submittedName>
</protein>
<keyword evidence="3" id="KW-1185">Reference proteome</keyword>
<dbReference type="InterPro" id="IPR002882">
    <property type="entry name" value="CofD"/>
</dbReference>